<dbReference type="PROSITE" id="PS51257">
    <property type="entry name" value="PROKAR_LIPOPROTEIN"/>
    <property type="match status" value="1"/>
</dbReference>
<gene>
    <name evidence="1" type="ordered locus">Spico_1459</name>
</gene>
<accession>F4GI64</accession>
<reference evidence="1 2" key="2">
    <citation type="journal article" date="2012" name="Stand. Genomic Sci.">
        <title>Complete genome sequence of the termite hindgut bacterium Spirochaeta coccoides type strain (SPN1(T)), reclassification in the genus Sphaerochaeta as Sphaerochaeta coccoides comb. nov. and emendations of the family Spirochaetaceae and the genus Sphaerochaeta.</title>
        <authorList>
            <person name="Abt B."/>
            <person name="Han C."/>
            <person name="Scheuner C."/>
            <person name="Lu M."/>
            <person name="Lapidus A."/>
            <person name="Nolan M."/>
            <person name="Lucas S."/>
            <person name="Hammon N."/>
            <person name="Deshpande S."/>
            <person name="Cheng J.F."/>
            <person name="Tapia R."/>
            <person name="Goodwin L.A."/>
            <person name="Pitluck S."/>
            <person name="Liolios K."/>
            <person name="Pagani I."/>
            <person name="Ivanova N."/>
            <person name="Mavromatis K."/>
            <person name="Mikhailova N."/>
            <person name="Huntemann M."/>
            <person name="Pati A."/>
            <person name="Chen A."/>
            <person name="Palaniappan K."/>
            <person name="Land M."/>
            <person name="Hauser L."/>
            <person name="Brambilla E.M."/>
            <person name="Rohde M."/>
            <person name="Spring S."/>
            <person name="Gronow S."/>
            <person name="Goker M."/>
            <person name="Woyke T."/>
            <person name="Bristow J."/>
            <person name="Eisen J.A."/>
            <person name="Markowitz V."/>
            <person name="Hugenholtz P."/>
            <person name="Kyrpides N.C."/>
            <person name="Klenk H.P."/>
            <person name="Detter J.C."/>
        </authorList>
    </citation>
    <scope>NUCLEOTIDE SEQUENCE [LARGE SCALE GENOMIC DNA]</scope>
    <source>
        <strain evidence="2">ATCC BAA-1237 / DSM 17374 / SPN1</strain>
    </source>
</reference>
<proteinExistence type="predicted"/>
<dbReference type="AlphaFoldDB" id="F4GI64"/>
<dbReference type="RefSeq" id="WP_013740057.1">
    <property type="nucleotide sequence ID" value="NC_015436.1"/>
</dbReference>
<evidence type="ECO:0000313" key="2">
    <source>
        <dbReference type="Proteomes" id="UP000007939"/>
    </source>
</evidence>
<evidence type="ECO:0008006" key="3">
    <source>
        <dbReference type="Google" id="ProtNLM"/>
    </source>
</evidence>
<dbReference type="STRING" id="760011.Spico_1459"/>
<dbReference type="EMBL" id="CP002659">
    <property type="protein sequence ID" value="AEC02662.1"/>
    <property type="molecule type" value="Genomic_DNA"/>
</dbReference>
<dbReference type="Proteomes" id="UP000007939">
    <property type="component" value="Chromosome"/>
</dbReference>
<evidence type="ECO:0000313" key="1">
    <source>
        <dbReference type="EMBL" id="AEC02662.1"/>
    </source>
</evidence>
<name>F4GI64_PARC1</name>
<protein>
    <recommendedName>
        <fullName evidence="3">LPP20 lipoprotein</fullName>
    </recommendedName>
</protein>
<dbReference type="HOGENOM" id="CLU_574784_0_0_12"/>
<reference evidence="2" key="1">
    <citation type="submission" date="2011-04" db="EMBL/GenBank/DDBJ databases">
        <title>The complete genome of Spirochaeta coccoides DSM 17374.</title>
        <authorList>
            <person name="Lucas S."/>
            <person name="Copeland A."/>
            <person name="Lapidus A."/>
            <person name="Bruce D."/>
            <person name="Goodwin L."/>
            <person name="Pitluck S."/>
            <person name="Peters L."/>
            <person name="Kyrpides N."/>
            <person name="Mavromatis K."/>
            <person name="Pagani I."/>
            <person name="Ivanova N."/>
            <person name="Ovchinnikova G."/>
            <person name="Lu M."/>
            <person name="Detter J.C."/>
            <person name="Tapia R."/>
            <person name="Han C."/>
            <person name="Land M."/>
            <person name="Hauser L."/>
            <person name="Markowitz V."/>
            <person name="Cheng J.-F."/>
            <person name="Hugenholtz P."/>
            <person name="Woyke T."/>
            <person name="Wu D."/>
            <person name="Spring S."/>
            <person name="Schroeder M."/>
            <person name="Brambilla E."/>
            <person name="Klenk H.-P."/>
            <person name="Eisen J.A."/>
        </authorList>
    </citation>
    <scope>NUCLEOTIDE SEQUENCE [LARGE SCALE GENOMIC DNA]</scope>
    <source>
        <strain evidence="2">ATCC BAA-1237 / DSM 17374 / SPN1</strain>
    </source>
</reference>
<organism evidence="1 2">
    <name type="scientific">Parasphaerochaeta coccoides (strain ATCC BAA-1237 / DSM 17374 / SPN1)</name>
    <name type="common">Sphaerochaeta coccoides</name>
    <dbReference type="NCBI Taxonomy" id="760011"/>
    <lineage>
        <taxon>Bacteria</taxon>
        <taxon>Pseudomonadati</taxon>
        <taxon>Spirochaetota</taxon>
        <taxon>Spirochaetia</taxon>
        <taxon>Spirochaetales</taxon>
        <taxon>Sphaerochaetaceae</taxon>
        <taxon>Parasphaerochaeta</taxon>
    </lineage>
</organism>
<sequence>MRTRATIFTPILLLMILLLGGCASLQSLWQTGRDGVPDWVDSPQVAIGYTAFVGTGTAASERSARLLAYQDIARQLVEATGRNEEASWYRELSSTDGIADFQLRISRTHIQPKDGKYTFYAMTAVRTSLLETMRSDVLKAAVEREESISSLQQKARLEFRDNKDVNALLLYMEAAAISATGPVMAKDNSLESIIGRIDSILDGLEIRINHFYPEGPSLSLSIHRRRIFSPRVLRAPVRVDFTSTGAFGNIYPDYLSATTGESGNAELSGFNPAMTREGDLTISLDIGKEFAVFADAVGNDVAEPLRAKLEMLNAVHHYRKESSILASTIIVDISSHSADGERLSRDYTQESFVTRFMMDGIRLIPSSISSQDSAQDEEDDDAYLADVRRTYPLAGYVIRGKAGVTEIFLEDRKPVVIVMGEASLVRLSDAHVLAYTDLQRTLAWGDTLEEAMDIALNDGGYLLASRLLSQIL</sequence>
<dbReference type="KEGG" id="scc:Spico_1459"/>
<keyword evidence="2" id="KW-1185">Reference proteome</keyword>